<evidence type="ECO:0000313" key="3">
    <source>
        <dbReference type="EMBL" id="KAE9406426.1"/>
    </source>
</evidence>
<dbReference type="EMBL" id="ML769402">
    <property type="protein sequence ID" value="KAE9406426.1"/>
    <property type="molecule type" value="Genomic_DNA"/>
</dbReference>
<dbReference type="Proteomes" id="UP000799118">
    <property type="component" value="Unassembled WGS sequence"/>
</dbReference>
<gene>
    <name evidence="3" type="ORF">BT96DRAFT_1014926</name>
</gene>
<dbReference type="GO" id="GO:0000786">
    <property type="term" value="C:nucleosome"/>
    <property type="evidence" value="ECO:0007669"/>
    <property type="project" value="InterPro"/>
</dbReference>
<dbReference type="GO" id="GO:0003677">
    <property type="term" value="F:DNA binding"/>
    <property type="evidence" value="ECO:0007669"/>
    <property type="project" value="InterPro"/>
</dbReference>
<organism evidence="3 4">
    <name type="scientific">Gymnopus androsaceus JB14</name>
    <dbReference type="NCBI Taxonomy" id="1447944"/>
    <lineage>
        <taxon>Eukaryota</taxon>
        <taxon>Fungi</taxon>
        <taxon>Dikarya</taxon>
        <taxon>Basidiomycota</taxon>
        <taxon>Agaricomycotina</taxon>
        <taxon>Agaricomycetes</taxon>
        <taxon>Agaricomycetidae</taxon>
        <taxon>Agaricales</taxon>
        <taxon>Marasmiineae</taxon>
        <taxon>Omphalotaceae</taxon>
        <taxon>Gymnopus</taxon>
    </lineage>
</organism>
<feature type="compositionally biased region" description="Polar residues" evidence="1">
    <location>
        <begin position="1"/>
        <end position="17"/>
    </location>
</feature>
<feature type="compositionally biased region" description="Acidic residues" evidence="1">
    <location>
        <begin position="355"/>
        <end position="367"/>
    </location>
</feature>
<dbReference type="InterPro" id="IPR005818">
    <property type="entry name" value="Histone_H1/H5_H15"/>
</dbReference>
<feature type="compositionally biased region" description="Low complexity" evidence="1">
    <location>
        <begin position="299"/>
        <end position="311"/>
    </location>
</feature>
<feature type="domain" description="H15" evidence="2">
    <location>
        <begin position="44"/>
        <end position="161"/>
    </location>
</feature>
<keyword evidence="4" id="KW-1185">Reference proteome</keyword>
<dbReference type="AlphaFoldDB" id="A0A6A4I762"/>
<sequence length="367" mass="38930">MQAGSSSATFTSHLQQPNDHDRKRRYLSLLPPPQVIELCLNFEIHVPASAKTLLWPTDLDAAIAALQKASDGKVAYLAADSNPKPQIPPKPPNISVNAPGPPRTDRSLDPEGLAPKDLYTWMASHYPVQANFRPSASQALQKAYKRGRFEKSLSGKYRLNSSWTGGNTTRRTTRRPQTHSTHSAASLPPLSSRYVNKTSTSFSQPNELGDAYEAAQHILKALNFSGPSGAGLDATMTVEGVRGQLQAQLALLAAQLSEIATLPDSEPAATIVPVQSNVPDTSATPSPSLATILADVLASDGSTSSGTSTAPVVPPTPQPPPQSLEVSIKQEEQVVVLSPPPPSISDVPISSNDAGDSDDEEMDEVVV</sequence>
<dbReference type="GO" id="GO:0006334">
    <property type="term" value="P:nucleosome assembly"/>
    <property type="evidence" value="ECO:0007669"/>
    <property type="project" value="InterPro"/>
</dbReference>
<proteinExistence type="predicted"/>
<feature type="compositionally biased region" description="Pro residues" evidence="1">
    <location>
        <begin position="312"/>
        <end position="322"/>
    </location>
</feature>
<feature type="region of interest" description="Disordered" evidence="1">
    <location>
        <begin position="299"/>
        <end position="367"/>
    </location>
</feature>
<feature type="region of interest" description="Disordered" evidence="1">
    <location>
        <begin position="1"/>
        <end position="20"/>
    </location>
</feature>
<feature type="region of interest" description="Disordered" evidence="1">
    <location>
        <begin position="160"/>
        <end position="203"/>
    </location>
</feature>
<dbReference type="OrthoDB" id="5863171at2759"/>
<accession>A0A6A4I762</accession>
<evidence type="ECO:0000313" key="4">
    <source>
        <dbReference type="Proteomes" id="UP000799118"/>
    </source>
</evidence>
<evidence type="ECO:0000256" key="1">
    <source>
        <dbReference type="SAM" id="MobiDB-lite"/>
    </source>
</evidence>
<evidence type="ECO:0000259" key="2">
    <source>
        <dbReference type="PROSITE" id="PS51504"/>
    </source>
</evidence>
<reference evidence="3" key="1">
    <citation type="journal article" date="2019" name="Environ. Microbiol.">
        <title>Fungal ecological strategies reflected in gene transcription - a case study of two litter decomposers.</title>
        <authorList>
            <person name="Barbi F."/>
            <person name="Kohler A."/>
            <person name="Barry K."/>
            <person name="Baskaran P."/>
            <person name="Daum C."/>
            <person name="Fauchery L."/>
            <person name="Ihrmark K."/>
            <person name="Kuo A."/>
            <person name="LaButti K."/>
            <person name="Lipzen A."/>
            <person name="Morin E."/>
            <person name="Grigoriev I.V."/>
            <person name="Henrissat B."/>
            <person name="Lindahl B."/>
            <person name="Martin F."/>
        </authorList>
    </citation>
    <scope>NUCLEOTIDE SEQUENCE</scope>
    <source>
        <strain evidence="3">JB14</strain>
    </source>
</reference>
<name>A0A6A4I762_9AGAR</name>
<dbReference type="PROSITE" id="PS51504">
    <property type="entry name" value="H15"/>
    <property type="match status" value="1"/>
</dbReference>
<feature type="region of interest" description="Disordered" evidence="1">
    <location>
        <begin position="80"/>
        <end position="112"/>
    </location>
</feature>
<protein>
    <recommendedName>
        <fullName evidence="2">H15 domain-containing protein</fullName>
    </recommendedName>
</protein>
<feature type="compositionally biased region" description="Polar residues" evidence="1">
    <location>
        <begin position="193"/>
        <end position="203"/>
    </location>
</feature>